<proteinExistence type="predicted"/>
<evidence type="ECO:0000259" key="5">
    <source>
        <dbReference type="PROSITE" id="PS50977"/>
    </source>
</evidence>
<dbReference type="PANTHER" id="PTHR30055:SF148">
    <property type="entry name" value="TETR-FAMILY TRANSCRIPTIONAL REGULATOR"/>
    <property type="match status" value="1"/>
</dbReference>
<dbReference type="InterPro" id="IPR036271">
    <property type="entry name" value="Tet_transcr_reg_TetR-rel_C_sf"/>
</dbReference>
<organism evidence="6 7">
    <name type="scientific">Brevibacillus fluminis</name>
    <dbReference type="NCBI Taxonomy" id="511487"/>
    <lineage>
        <taxon>Bacteria</taxon>
        <taxon>Bacillati</taxon>
        <taxon>Bacillota</taxon>
        <taxon>Bacilli</taxon>
        <taxon>Bacillales</taxon>
        <taxon>Paenibacillaceae</taxon>
        <taxon>Brevibacillus</taxon>
    </lineage>
</organism>
<keyword evidence="3" id="KW-0804">Transcription</keyword>
<keyword evidence="7" id="KW-1185">Reference proteome</keyword>
<dbReference type="InterPro" id="IPR009057">
    <property type="entry name" value="Homeodomain-like_sf"/>
</dbReference>
<dbReference type="Gene3D" id="1.10.357.10">
    <property type="entry name" value="Tetracycline Repressor, domain 2"/>
    <property type="match status" value="1"/>
</dbReference>
<evidence type="ECO:0000256" key="3">
    <source>
        <dbReference type="ARBA" id="ARBA00023163"/>
    </source>
</evidence>
<evidence type="ECO:0000256" key="1">
    <source>
        <dbReference type="ARBA" id="ARBA00023015"/>
    </source>
</evidence>
<evidence type="ECO:0000313" key="7">
    <source>
        <dbReference type="Proteomes" id="UP000271031"/>
    </source>
</evidence>
<dbReference type="InterPro" id="IPR050109">
    <property type="entry name" value="HTH-type_TetR-like_transc_reg"/>
</dbReference>
<dbReference type="SUPFAM" id="SSF48498">
    <property type="entry name" value="Tetracyclin repressor-like, C-terminal domain"/>
    <property type="match status" value="1"/>
</dbReference>
<dbReference type="EMBL" id="RHHQ01000008">
    <property type="protein sequence ID" value="RNB89776.1"/>
    <property type="molecule type" value="Genomic_DNA"/>
</dbReference>
<dbReference type="RefSeq" id="WP_122918030.1">
    <property type="nucleotide sequence ID" value="NZ_RHHQ01000008.1"/>
</dbReference>
<dbReference type="Gene3D" id="1.10.10.60">
    <property type="entry name" value="Homeodomain-like"/>
    <property type="match status" value="1"/>
</dbReference>
<evidence type="ECO:0000313" key="6">
    <source>
        <dbReference type="EMBL" id="RNB89776.1"/>
    </source>
</evidence>
<dbReference type="PANTHER" id="PTHR30055">
    <property type="entry name" value="HTH-TYPE TRANSCRIPTIONAL REGULATOR RUTR"/>
    <property type="match status" value="1"/>
</dbReference>
<protein>
    <submittedName>
        <fullName evidence="6">TetR/AcrR family transcriptional regulator</fullName>
    </submittedName>
</protein>
<feature type="domain" description="HTH tetR-type" evidence="5">
    <location>
        <begin position="19"/>
        <end position="79"/>
    </location>
</feature>
<sequence length="198" mass="22530">MSQDHIHSQKPSPGRPRSQEVTHAILSTAIRLMEQHGYKKLTMESIAKASGAGKQTLYRWWPTKAALVLEAMKSQCELEIPVPDHGNARQDLWEYIQNTCNLLNGPTGKMIAALIVESQFDEDFSHMFHKEFISSRREALTSILQKGVDRGEIHSSQELNFLADLCYGPIWYRLLNRHAPLDEAFTQEIVTTILSLKN</sequence>
<dbReference type="Proteomes" id="UP000271031">
    <property type="component" value="Unassembled WGS sequence"/>
</dbReference>
<dbReference type="Pfam" id="PF16859">
    <property type="entry name" value="TetR_C_11"/>
    <property type="match status" value="1"/>
</dbReference>
<dbReference type="AlphaFoldDB" id="A0A3M8DNV3"/>
<feature type="DNA-binding region" description="H-T-H motif" evidence="4">
    <location>
        <begin position="42"/>
        <end position="61"/>
    </location>
</feature>
<dbReference type="Pfam" id="PF00440">
    <property type="entry name" value="TetR_N"/>
    <property type="match status" value="1"/>
</dbReference>
<name>A0A3M8DNV3_9BACL</name>
<evidence type="ECO:0000256" key="2">
    <source>
        <dbReference type="ARBA" id="ARBA00023125"/>
    </source>
</evidence>
<keyword evidence="2 4" id="KW-0238">DNA-binding</keyword>
<dbReference type="PRINTS" id="PR00455">
    <property type="entry name" value="HTHTETR"/>
</dbReference>
<reference evidence="6 7" key="1">
    <citation type="submission" date="2018-10" db="EMBL/GenBank/DDBJ databases">
        <title>Phylogenomics of Brevibacillus.</title>
        <authorList>
            <person name="Dunlap C."/>
        </authorList>
    </citation>
    <scope>NUCLEOTIDE SEQUENCE [LARGE SCALE GENOMIC DNA]</scope>
    <source>
        <strain evidence="6 7">JCM 15716</strain>
    </source>
</reference>
<comment type="caution">
    <text evidence="6">The sequence shown here is derived from an EMBL/GenBank/DDBJ whole genome shotgun (WGS) entry which is preliminary data.</text>
</comment>
<dbReference type="InterPro" id="IPR001647">
    <property type="entry name" value="HTH_TetR"/>
</dbReference>
<accession>A0A3M8DNV3</accession>
<gene>
    <name evidence="6" type="ORF">EDM56_11455</name>
</gene>
<dbReference type="PROSITE" id="PS50977">
    <property type="entry name" value="HTH_TETR_2"/>
    <property type="match status" value="1"/>
</dbReference>
<dbReference type="GO" id="GO:0003700">
    <property type="term" value="F:DNA-binding transcription factor activity"/>
    <property type="evidence" value="ECO:0007669"/>
    <property type="project" value="TreeGrafter"/>
</dbReference>
<dbReference type="SUPFAM" id="SSF46689">
    <property type="entry name" value="Homeodomain-like"/>
    <property type="match status" value="1"/>
</dbReference>
<keyword evidence="1" id="KW-0805">Transcription regulation</keyword>
<evidence type="ECO:0000256" key="4">
    <source>
        <dbReference type="PROSITE-ProRule" id="PRU00335"/>
    </source>
</evidence>
<dbReference type="OrthoDB" id="9796019at2"/>
<dbReference type="GO" id="GO:0000976">
    <property type="term" value="F:transcription cis-regulatory region binding"/>
    <property type="evidence" value="ECO:0007669"/>
    <property type="project" value="TreeGrafter"/>
</dbReference>
<dbReference type="InterPro" id="IPR011075">
    <property type="entry name" value="TetR_C"/>
</dbReference>